<proteinExistence type="inferred from homology"/>
<evidence type="ECO:0000256" key="5">
    <source>
        <dbReference type="ARBA" id="ARBA00023027"/>
    </source>
</evidence>
<evidence type="ECO:0000256" key="1">
    <source>
        <dbReference type="ARBA" id="ARBA00009595"/>
    </source>
</evidence>
<dbReference type="Gene3D" id="3.90.79.10">
    <property type="entry name" value="Nucleoside Triphosphate Pyrophosphohydrolase"/>
    <property type="match status" value="1"/>
</dbReference>
<dbReference type="Gene3D" id="3.90.79.20">
    <property type="match status" value="1"/>
</dbReference>
<feature type="binding site" evidence="8">
    <location>
        <position position="194"/>
    </location>
    <ligand>
        <name>a divalent metal cation</name>
        <dbReference type="ChEBI" id="CHEBI:60240"/>
        <label>1</label>
    </ligand>
</feature>
<dbReference type="PANTHER" id="PTHR42904">
    <property type="entry name" value="NUDIX HYDROLASE, NUDC SUBFAMILY"/>
    <property type="match status" value="1"/>
</dbReference>
<feature type="binding site" evidence="8">
    <location>
        <position position="84"/>
    </location>
    <ligand>
        <name>substrate</name>
    </ligand>
</feature>
<accession>A0A1G8M0X4</accession>
<comment type="subunit">
    <text evidence="8">Homodimer.</text>
</comment>
<comment type="catalytic activity">
    <reaction evidence="8">
        <text>NAD(+) + H2O = beta-nicotinamide D-ribonucleotide + AMP + 2 H(+)</text>
        <dbReference type="Rhea" id="RHEA:11800"/>
        <dbReference type="ChEBI" id="CHEBI:14649"/>
        <dbReference type="ChEBI" id="CHEBI:15377"/>
        <dbReference type="ChEBI" id="CHEBI:15378"/>
        <dbReference type="ChEBI" id="CHEBI:57540"/>
        <dbReference type="ChEBI" id="CHEBI:456215"/>
        <dbReference type="EC" id="3.6.1.22"/>
    </reaction>
</comment>
<dbReference type="STRING" id="89065.SAMN05216605_11549"/>
<evidence type="ECO:0000313" key="11">
    <source>
        <dbReference type="Proteomes" id="UP000182894"/>
    </source>
</evidence>
<comment type="cofactor">
    <cofactor evidence="8">
        <name>Zn(2+)</name>
        <dbReference type="ChEBI" id="CHEBI:29105"/>
    </cofactor>
    <text evidence="8">Binds 1 zinc ion per subunit.</text>
</comment>
<keyword evidence="5 8" id="KW-0520">NAD</keyword>
<comment type="function">
    <text evidence="8">mRNA decapping enzyme that specifically removes the nicotinamide adenine dinucleotide (NAD) cap from a subset of mRNAs by hydrolyzing the diphosphate linkage to produce nicotinamide mononucleotide (NMN) and 5' monophosphate mRNA. The NAD-cap is present at the 5'-end of some mRNAs and stabilizes RNA against 5'-processing. Has preference for mRNAs with a 5'-end purine. Catalyzes the hydrolysis of a broad range of dinucleotide pyrophosphates.</text>
</comment>
<dbReference type="InterPro" id="IPR015375">
    <property type="entry name" value="NADH_PPase-like_N"/>
</dbReference>
<protein>
    <recommendedName>
        <fullName evidence="8">NAD-capped RNA hydrolase NudC</fullName>
        <shortName evidence="8">DeNADding enzyme NudC</shortName>
        <ecNumber evidence="8">3.6.1.-</ecNumber>
    </recommendedName>
    <alternativeName>
        <fullName evidence="8">NADH pyrophosphatase</fullName>
        <ecNumber evidence="8">3.6.1.22</ecNumber>
    </alternativeName>
</protein>
<dbReference type="OrthoDB" id="9791656at2"/>
<feature type="short sequence motif" description="Nudix box" evidence="8">
    <location>
        <begin position="175"/>
        <end position="196"/>
    </location>
</feature>
<sequence length="282" mass="31778">MTRPRRWTTAVLDTQAAGGWAVVHSDQGFLRDGNGVMFPREWLKRQALPLISEHGIGHFDGEPVYVQVLRHPVELEGTSWHTLRQFMLADDADVFQKLGYAAQISTWAREHRFCGSCGQPMQQVPRERAMYCKDCDLRSYPRISPSMIVLITRGDEVLLARSPRFVPGVYSTLAGFAEPGESAEDCVRREVMEEVQIKVKNIQYKGSQCWPFPHSMMLGFHAEYDSGEIVPQADEIEDAQWFSIHDMPPLPASRSIARYLIDLYLAQKSGAAEPVLPGQADG</sequence>
<feature type="binding site" evidence="8">
    <location>
        <position position="135"/>
    </location>
    <ligand>
        <name>Zn(2+)</name>
        <dbReference type="ChEBI" id="CHEBI:29105"/>
    </ligand>
</feature>
<dbReference type="PROSITE" id="PS51462">
    <property type="entry name" value="NUDIX"/>
    <property type="match status" value="1"/>
</dbReference>
<feature type="binding site" evidence="8">
    <location>
        <position position="190"/>
    </location>
    <ligand>
        <name>a divalent metal cation</name>
        <dbReference type="ChEBI" id="CHEBI:60240"/>
        <label>2</label>
    </ligand>
</feature>
<evidence type="ECO:0000256" key="3">
    <source>
        <dbReference type="ARBA" id="ARBA00022801"/>
    </source>
</evidence>
<evidence type="ECO:0000256" key="6">
    <source>
        <dbReference type="ARBA" id="ARBA00023211"/>
    </source>
</evidence>
<dbReference type="EMBL" id="FNCO01000015">
    <property type="protein sequence ID" value="SDI61601.1"/>
    <property type="molecule type" value="Genomic_DNA"/>
</dbReference>
<feature type="binding site" evidence="8">
    <location>
        <position position="117"/>
    </location>
    <ligand>
        <name>Zn(2+)</name>
        <dbReference type="ChEBI" id="CHEBI:29105"/>
    </ligand>
</feature>
<dbReference type="CDD" id="cd03429">
    <property type="entry name" value="NUDIX_NADH_pyrophosphatase_Nudt13"/>
    <property type="match status" value="1"/>
</dbReference>
<evidence type="ECO:0000256" key="2">
    <source>
        <dbReference type="ARBA" id="ARBA00022723"/>
    </source>
</evidence>
<feature type="binding site" evidence="8">
    <location>
        <position position="174"/>
    </location>
    <ligand>
        <name>a divalent metal cation</name>
        <dbReference type="ChEBI" id="CHEBI:60240"/>
        <label>1</label>
    </ligand>
</feature>
<feature type="binding site" evidence="8">
    <location>
        <position position="257"/>
    </location>
    <ligand>
        <name>substrate</name>
    </ligand>
</feature>
<evidence type="ECO:0000259" key="9">
    <source>
        <dbReference type="PROSITE" id="PS51462"/>
    </source>
</evidence>
<comment type="catalytic activity">
    <reaction evidence="8">
        <text>NADH + H2O = reduced beta-nicotinamide D-ribonucleotide + AMP + 2 H(+)</text>
        <dbReference type="Rhea" id="RHEA:48868"/>
        <dbReference type="ChEBI" id="CHEBI:15377"/>
        <dbReference type="ChEBI" id="CHEBI:15378"/>
        <dbReference type="ChEBI" id="CHEBI:57945"/>
        <dbReference type="ChEBI" id="CHEBI:90832"/>
        <dbReference type="ChEBI" id="CHEBI:456215"/>
        <dbReference type="EC" id="3.6.1.22"/>
    </reaction>
</comment>
<organism evidence="10 11">
    <name type="scientific">Pseudomonas abietaniphila</name>
    <dbReference type="NCBI Taxonomy" id="89065"/>
    <lineage>
        <taxon>Bacteria</taxon>
        <taxon>Pseudomonadati</taxon>
        <taxon>Pseudomonadota</taxon>
        <taxon>Gammaproteobacteria</taxon>
        <taxon>Pseudomonadales</taxon>
        <taxon>Pseudomonadaceae</taxon>
        <taxon>Pseudomonas</taxon>
    </lineage>
</organism>
<keyword evidence="8" id="KW-0862">Zinc</keyword>
<evidence type="ECO:0000256" key="8">
    <source>
        <dbReference type="HAMAP-Rule" id="MF_00297"/>
    </source>
</evidence>
<dbReference type="InterPro" id="IPR049734">
    <property type="entry name" value="NudC-like_C"/>
</dbReference>
<dbReference type="PANTHER" id="PTHR42904:SF6">
    <property type="entry name" value="NAD-CAPPED RNA HYDROLASE NUDT12"/>
    <property type="match status" value="1"/>
</dbReference>
<dbReference type="Pfam" id="PF09296">
    <property type="entry name" value="NUDIX-like"/>
    <property type="match status" value="1"/>
</dbReference>
<feature type="binding site" evidence="8">
    <location>
        <position position="235"/>
    </location>
    <ligand>
        <name>a divalent metal cation</name>
        <dbReference type="ChEBI" id="CHEBI:60240"/>
        <label>3</label>
    </ligand>
</feature>
<feature type="domain" description="Nudix hydrolase" evidence="9">
    <location>
        <begin position="141"/>
        <end position="264"/>
    </location>
</feature>
<feature type="binding site" evidence="8">
    <location>
        <position position="127"/>
    </location>
    <ligand>
        <name>substrate</name>
    </ligand>
</feature>
<dbReference type="EC" id="3.6.1.22" evidence="8"/>
<dbReference type="NCBIfam" id="NF001299">
    <property type="entry name" value="PRK00241.1"/>
    <property type="match status" value="1"/>
</dbReference>
<dbReference type="Proteomes" id="UP000182894">
    <property type="component" value="Unassembled WGS sequence"/>
</dbReference>
<dbReference type="SUPFAM" id="SSF55811">
    <property type="entry name" value="Nudix"/>
    <property type="match status" value="2"/>
</dbReference>
<keyword evidence="4 8" id="KW-0460">Magnesium</keyword>
<dbReference type="Pfam" id="PF00293">
    <property type="entry name" value="NUDIX"/>
    <property type="match status" value="1"/>
</dbReference>
<comment type="similarity">
    <text evidence="1 8">Belongs to the Nudix hydrolase family. NudC subfamily.</text>
</comment>
<dbReference type="RefSeq" id="WP_074756622.1">
    <property type="nucleotide sequence ID" value="NZ_FNCO01000015.1"/>
</dbReference>
<feature type="binding site" evidence="8">
    <location>
        <position position="114"/>
    </location>
    <ligand>
        <name>Zn(2+)</name>
        <dbReference type="ChEBI" id="CHEBI:29105"/>
    </ligand>
</feature>
<dbReference type="InterPro" id="IPR022925">
    <property type="entry name" value="RNA_Hydrolase_NudC"/>
</dbReference>
<keyword evidence="2 8" id="KW-0479">Metal-binding</keyword>
<evidence type="ECO:0000313" key="10">
    <source>
        <dbReference type="EMBL" id="SDI61601.1"/>
    </source>
</evidence>
<dbReference type="GO" id="GO:0030145">
    <property type="term" value="F:manganese ion binding"/>
    <property type="evidence" value="ECO:0007669"/>
    <property type="project" value="UniProtKB-UniRule"/>
</dbReference>
<dbReference type="AlphaFoldDB" id="A0A1G8M0X4"/>
<feature type="binding site" evidence="8">
    <location>
        <position position="140"/>
    </location>
    <ligand>
        <name>substrate</name>
    </ligand>
</feature>
<dbReference type="InterPro" id="IPR015797">
    <property type="entry name" value="NUDIX_hydrolase-like_dom_sf"/>
</dbReference>
<reference evidence="11" key="1">
    <citation type="submission" date="2016-10" db="EMBL/GenBank/DDBJ databases">
        <authorList>
            <person name="Varghese N."/>
            <person name="Submissions S."/>
        </authorList>
    </citation>
    <scope>NUCLEOTIDE SEQUENCE [LARGE SCALE GENOMIC DNA]</scope>
    <source>
        <strain evidence="11">ATCC 700689</strain>
    </source>
</reference>
<name>A0A1G8M0X4_9PSED</name>
<dbReference type="GO" id="GO:0019677">
    <property type="term" value="P:NAD+ catabolic process"/>
    <property type="evidence" value="ECO:0007669"/>
    <property type="project" value="TreeGrafter"/>
</dbReference>
<keyword evidence="3 8" id="KW-0378">Hydrolase</keyword>
<dbReference type="GO" id="GO:0035529">
    <property type="term" value="F:NADH pyrophosphatase activity"/>
    <property type="evidence" value="ECO:0007669"/>
    <property type="project" value="TreeGrafter"/>
</dbReference>
<gene>
    <name evidence="8" type="primary">nudC</name>
    <name evidence="10" type="ORF">SAMN05216605_11549</name>
</gene>
<dbReference type="InterPro" id="IPR015376">
    <property type="entry name" value="Znr_NADH_PPase"/>
</dbReference>
<feature type="binding site" evidence="8">
    <location>
        <position position="235"/>
    </location>
    <ligand>
        <name>a divalent metal cation</name>
        <dbReference type="ChEBI" id="CHEBI:60240"/>
        <label>1</label>
    </ligand>
</feature>
<dbReference type="InterPro" id="IPR000086">
    <property type="entry name" value="NUDIX_hydrolase_dom"/>
</dbReference>
<comment type="catalytic activity">
    <reaction evidence="7">
        <text>a 5'-end NAD(+)-phospho-ribonucleoside in mRNA + H2O = a 5'-end phospho-adenosine-phospho-ribonucleoside in mRNA + beta-nicotinamide D-ribonucleotide + 2 H(+)</text>
        <dbReference type="Rhea" id="RHEA:60876"/>
        <dbReference type="Rhea" id="RHEA-COMP:15698"/>
        <dbReference type="Rhea" id="RHEA-COMP:15719"/>
        <dbReference type="ChEBI" id="CHEBI:14649"/>
        <dbReference type="ChEBI" id="CHEBI:15377"/>
        <dbReference type="ChEBI" id="CHEBI:15378"/>
        <dbReference type="ChEBI" id="CHEBI:144029"/>
        <dbReference type="ChEBI" id="CHEBI:144051"/>
    </reaction>
    <physiologicalReaction direction="left-to-right" evidence="7">
        <dbReference type="Rhea" id="RHEA:60877"/>
    </physiologicalReaction>
</comment>
<keyword evidence="11" id="KW-1185">Reference proteome</keyword>
<dbReference type="InterPro" id="IPR050241">
    <property type="entry name" value="NAD-cap_RNA_hydrolase_NudC"/>
</dbReference>
<dbReference type="GO" id="GO:0005829">
    <property type="term" value="C:cytosol"/>
    <property type="evidence" value="ECO:0007669"/>
    <property type="project" value="TreeGrafter"/>
</dbReference>
<dbReference type="HAMAP" id="MF_00297">
    <property type="entry name" value="Nudix_NudC"/>
    <property type="match status" value="1"/>
</dbReference>
<dbReference type="GO" id="GO:0006742">
    <property type="term" value="P:NADP+ catabolic process"/>
    <property type="evidence" value="ECO:0007669"/>
    <property type="project" value="TreeGrafter"/>
</dbReference>
<dbReference type="GO" id="GO:0110153">
    <property type="term" value="F:RNA NAD-cap (NMN-forming) hydrolase activity"/>
    <property type="evidence" value="ECO:0007669"/>
    <property type="project" value="RHEA"/>
</dbReference>
<dbReference type="GO" id="GO:0008270">
    <property type="term" value="F:zinc ion binding"/>
    <property type="evidence" value="ECO:0007669"/>
    <property type="project" value="UniProtKB-UniRule"/>
</dbReference>
<dbReference type="EC" id="3.6.1.-" evidence="8"/>
<comment type="cofactor">
    <cofactor evidence="8">
        <name>Mg(2+)</name>
        <dbReference type="ChEBI" id="CHEBI:18420"/>
    </cofactor>
    <cofactor evidence="8">
        <name>Mn(2+)</name>
        <dbReference type="ChEBI" id="CHEBI:29035"/>
    </cofactor>
    <text evidence="8">Divalent metal cations. Mg(2+) or Mn(2+).</text>
</comment>
<dbReference type="GO" id="GO:0000287">
    <property type="term" value="F:magnesium ion binding"/>
    <property type="evidence" value="ECO:0007669"/>
    <property type="project" value="UniProtKB-UniRule"/>
</dbReference>
<evidence type="ECO:0000256" key="7">
    <source>
        <dbReference type="ARBA" id="ARBA00023679"/>
    </source>
</evidence>
<dbReference type="Pfam" id="PF09297">
    <property type="entry name" value="Zn_ribbon_NUD"/>
    <property type="match status" value="1"/>
</dbReference>
<feature type="binding site" evidence="8">
    <location>
        <position position="194"/>
    </location>
    <ligand>
        <name>a divalent metal cation</name>
        <dbReference type="ChEBI" id="CHEBI:60240"/>
        <label>3</label>
    </ligand>
</feature>
<comment type="caution">
    <text evidence="8">Lacks conserved residue(s) required for the propagation of feature annotation.</text>
</comment>
<feature type="binding site" evidence="8">
    <location>
        <position position="132"/>
    </location>
    <ligand>
        <name>Zn(2+)</name>
        <dbReference type="ChEBI" id="CHEBI:29105"/>
    </ligand>
</feature>
<feature type="binding site" evidence="8">
    <location>
        <position position="190"/>
    </location>
    <ligand>
        <name>a divalent metal cation</name>
        <dbReference type="ChEBI" id="CHEBI:60240"/>
        <label>3</label>
    </ligand>
</feature>
<evidence type="ECO:0000256" key="4">
    <source>
        <dbReference type="ARBA" id="ARBA00022842"/>
    </source>
</evidence>
<keyword evidence="6 8" id="KW-0464">Manganese</keyword>
<feature type="binding site" evidence="8">
    <location>
        <begin position="208"/>
        <end position="215"/>
    </location>
    <ligand>
        <name>substrate</name>
    </ligand>
</feature>
<dbReference type="GO" id="GO:0000210">
    <property type="term" value="F:NAD+ diphosphatase activity"/>
    <property type="evidence" value="ECO:0007669"/>
    <property type="project" value="UniProtKB-UniRule"/>
</dbReference>